<dbReference type="Pfam" id="PF00439">
    <property type="entry name" value="Bromodomain"/>
    <property type="match status" value="1"/>
</dbReference>
<evidence type="ECO:0000256" key="4">
    <source>
        <dbReference type="ARBA" id="ARBA00023125"/>
    </source>
</evidence>
<dbReference type="InterPro" id="IPR022702">
    <property type="entry name" value="Cytosine_MeTrfase1_RFD"/>
</dbReference>
<reference evidence="11 12" key="1">
    <citation type="journal article" date="2024" name="Nat. Commun.">
        <title>Phylogenomics reveals the evolutionary origins of lichenization in chlorophyte algae.</title>
        <authorList>
            <person name="Puginier C."/>
            <person name="Libourel C."/>
            <person name="Otte J."/>
            <person name="Skaloud P."/>
            <person name="Haon M."/>
            <person name="Grisel S."/>
            <person name="Petersen M."/>
            <person name="Berrin J.G."/>
            <person name="Delaux P.M."/>
            <person name="Dal Grande F."/>
            <person name="Keller J."/>
        </authorList>
    </citation>
    <scope>NUCLEOTIDE SEQUENCE [LARGE SCALE GENOMIC DNA]</scope>
    <source>
        <strain evidence="11 12">SAG 2145</strain>
    </source>
</reference>
<accession>A0AAW1RHG5</accession>
<feature type="region of interest" description="Disordered" evidence="8">
    <location>
        <begin position="1630"/>
        <end position="1688"/>
    </location>
</feature>
<dbReference type="SMART" id="SM00501">
    <property type="entry name" value="BRIGHT"/>
    <property type="match status" value="1"/>
</dbReference>
<dbReference type="PROSITE" id="PS51011">
    <property type="entry name" value="ARID"/>
    <property type="match status" value="1"/>
</dbReference>
<feature type="compositionally biased region" description="Polar residues" evidence="8">
    <location>
        <begin position="2494"/>
        <end position="2504"/>
    </location>
</feature>
<comment type="subcellular location">
    <subcellularLocation>
        <location evidence="1">Nucleus</location>
    </subcellularLocation>
</comment>
<dbReference type="InterPro" id="IPR045147">
    <property type="entry name" value="ARI3A/B/C"/>
</dbReference>
<dbReference type="Proteomes" id="UP001438707">
    <property type="component" value="Unassembled WGS sequence"/>
</dbReference>
<dbReference type="Pfam" id="PF15613">
    <property type="entry name" value="WSD"/>
    <property type="match status" value="1"/>
</dbReference>
<feature type="compositionally biased region" description="Polar residues" evidence="8">
    <location>
        <begin position="2462"/>
        <end position="2479"/>
    </location>
</feature>
<dbReference type="InterPro" id="IPR028942">
    <property type="entry name" value="WHIM1_dom"/>
</dbReference>
<feature type="region of interest" description="Disordered" evidence="8">
    <location>
        <begin position="782"/>
        <end position="804"/>
    </location>
</feature>
<feature type="region of interest" description="Disordered" evidence="8">
    <location>
        <begin position="1924"/>
        <end position="1945"/>
    </location>
</feature>
<dbReference type="Pfam" id="PF01388">
    <property type="entry name" value="ARID"/>
    <property type="match status" value="1"/>
</dbReference>
<dbReference type="InterPro" id="IPR001487">
    <property type="entry name" value="Bromodomain"/>
</dbReference>
<feature type="compositionally biased region" description="Low complexity" evidence="8">
    <location>
        <begin position="1026"/>
        <end position="1056"/>
    </location>
</feature>
<dbReference type="SUPFAM" id="SSF46774">
    <property type="entry name" value="ARID-like"/>
    <property type="match status" value="1"/>
</dbReference>
<dbReference type="EMBL" id="JALJOS010000011">
    <property type="protein sequence ID" value="KAK9833054.1"/>
    <property type="molecule type" value="Genomic_DNA"/>
</dbReference>
<gene>
    <name evidence="11" type="ORF">WJX74_005940</name>
</gene>
<feature type="compositionally biased region" description="Basic and acidic residues" evidence="8">
    <location>
        <begin position="2359"/>
        <end position="2368"/>
    </location>
</feature>
<evidence type="ECO:0000313" key="11">
    <source>
        <dbReference type="EMBL" id="KAK9833054.1"/>
    </source>
</evidence>
<keyword evidence="5" id="KW-0804">Transcription</keyword>
<feature type="region of interest" description="Disordered" evidence="8">
    <location>
        <begin position="104"/>
        <end position="126"/>
    </location>
</feature>
<dbReference type="PANTHER" id="PTHR15348">
    <property type="entry name" value="AT-RICH INTERACTIVE DOMAIN-CONTAINING PROTEIN ARID DOMAIN- CONTAINING PROTEIN DEAD RINGER PROTEIN B-CELL REGULATOR OF IGH TRANSCRIPTION BRIGHT"/>
    <property type="match status" value="1"/>
</dbReference>
<dbReference type="GO" id="GO:0003677">
    <property type="term" value="F:DNA binding"/>
    <property type="evidence" value="ECO:0007669"/>
    <property type="project" value="UniProtKB-KW"/>
</dbReference>
<evidence type="ECO:0000256" key="3">
    <source>
        <dbReference type="ARBA" id="ARBA00023117"/>
    </source>
</evidence>
<feature type="domain" description="Bromo" evidence="9">
    <location>
        <begin position="2"/>
        <end position="82"/>
    </location>
</feature>
<evidence type="ECO:0000259" key="10">
    <source>
        <dbReference type="PROSITE" id="PS51011"/>
    </source>
</evidence>
<keyword evidence="12" id="KW-1185">Reference proteome</keyword>
<feature type="compositionally biased region" description="Basic and acidic residues" evidence="8">
    <location>
        <begin position="642"/>
        <end position="653"/>
    </location>
</feature>
<dbReference type="CDD" id="cd16100">
    <property type="entry name" value="ARID"/>
    <property type="match status" value="1"/>
</dbReference>
<dbReference type="Pfam" id="PF15612">
    <property type="entry name" value="WHIM1"/>
    <property type="match status" value="1"/>
</dbReference>
<feature type="region of interest" description="Disordered" evidence="8">
    <location>
        <begin position="1308"/>
        <end position="1397"/>
    </location>
</feature>
<name>A0AAW1RHG5_9CHLO</name>
<feature type="compositionally biased region" description="Basic residues" evidence="8">
    <location>
        <begin position="334"/>
        <end position="343"/>
    </location>
</feature>
<feature type="compositionally biased region" description="Basic and acidic residues" evidence="8">
    <location>
        <begin position="350"/>
        <end position="361"/>
    </location>
</feature>
<dbReference type="InterPro" id="IPR036431">
    <property type="entry name" value="ARID_dom_sf"/>
</dbReference>
<keyword evidence="4" id="KW-0238">DNA-binding</keyword>
<keyword evidence="3 7" id="KW-0103">Bromodomain</keyword>
<dbReference type="Pfam" id="PF12047">
    <property type="entry name" value="DNMT1-RFD"/>
    <property type="match status" value="1"/>
</dbReference>
<feature type="region of interest" description="Disordered" evidence="8">
    <location>
        <begin position="322"/>
        <end position="488"/>
    </location>
</feature>
<evidence type="ECO:0000256" key="2">
    <source>
        <dbReference type="ARBA" id="ARBA00023015"/>
    </source>
</evidence>
<evidence type="ECO:0000256" key="7">
    <source>
        <dbReference type="PROSITE-ProRule" id="PRU00035"/>
    </source>
</evidence>
<proteinExistence type="predicted"/>
<dbReference type="GO" id="GO:0005634">
    <property type="term" value="C:nucleus"/>
    <property type="evidence" value="ECO:0007669"/>
    <property type="project" value="UniProtKB-SubCell"/>
</dbReference>
<feature type="region of interest" description="Disordered" evidence="8">
    <location>
        <begin position="2289"/>
        <end position="2540"/>
    </location>
</feature>
<dbReference type="SMART" id="SM00297">
    <property type="entry name" value="BROMO"/>
    <property type="match status" value="1"/>
</dbReference>
<feature type="region of interest" description="Disordered" evidence="8">
    <location>
        <begin position="873"/>
        <end position="912"/>
    </location>
</feature>
<evidence type="ECO:0000256" key="5">
    <source>
        <dbReference type="ARBA" id="ARBA00023163"/>
    </source>
</evidence>
<feature type="domain" description="ARID" evidence="10">
    <location>
        <begin position="1710"/>
        <end position="1803"/>
    </location>
</feature>
<dbReference type="GO" id="GO:0006357">
    <property type="term" value="P:regulation of transcription by RNA polymerase II"/>
    <property type="evidence" value="ECO:0007669"/>
    <property type="project" value="InterPro"/>
</dbReference>
<evidence type="ECO:0000259" key="9">
    <source>
        <dbReference type="PROSITE" id="PS50014"/>
    </source>
</evidence>
<dbReference type="SUPFAM" id="SSF47370">
    <property type="entry name" value="Bromodomain"/>
    <property type="match status" value="1"/>
</dbReference>
<feature type="compositionally biased region" description="Basic and acidic residues" evidence="8">
    <location>
        <begin position="880"/>
        <end position="903"/>
    </location>
</feature>
<feature type="compositionally biased region" description="Basic and acidic residues" evidence="8">
    <location>
        <begin position="523"/>
        <end position="538"/>
    </location>
</feature>
<organism evidence="11 12">
    <name type="scientific">Apatococcus lobatus</name>
    <dbReference type="NCBI Taxonomy" id="904363"/>
    <lineage>
        <taxon>Eukaryota</taxon>
        <taxon>Viridiplantae</taxon>
        <taxon>Chlorophyta</taxon>
        <taxon>core chlorophytes</taxon>
        <taxon>Trebouxiophyceae</taxon>
        <taxon>Chlorellales</taxon>
        <taxon>Chlorellaceae</taxon>
        <taxon>Apatococcus</taxon>
    </lineage>
</organism>
<evidence type="ECO:0000256" key="8">
    <source>
        <dbReference type="SAM" id="MobiDB-lite"/>
    </source>
</evidence>
<feature type="compositionally biased region" description="Basic and acidic residues" evidence="8">
    <location>
        <begin position="611"/>
        <end position="627"/>
    </location>
</feature>
<protein>
    <submittedName>
        <fullName evidence="11">Uncharacterized protein</fullName>
    </submittedName>
</protein>
<dbReference type="InterPro" id="IPR036427">
    <property type="entry name" value="Bromodomain-like_sf"/>
</dbReference>
<feature type="compositionally biased region" description="Basic residues" evidence="8">
    <location>
        <begin position="427"/>
        <end position="437"/>
    </location>
</feature>
<feature type="compositionally biased region" description="Polar residues" evidence="8">
    <location>
        <begin position="1367"/>
        <end position="1385"/>
    </location>
</feature>
<dbReference type="CDD" id="cd20404">
    <property type="entry name" value="Tudor_Agenet_AtEML-like"/>
    <property type="match status" value="1"/>
</dbReference>
<feature type="compositionally biased region" description="Basic and acidic residues" evidence="8">
    <location>
        <begin position="701"/>
        <end position="717"/>
    </location>
</feature>
<evidence type="ECO:0000256" key="6">
    <source>
        <dbReference type="ARBA" id="ARBA00023242"/>
    </source>
</evidence>
<keyword evidence="6" id="KW-0539">Nucleus</keyword>
<dbReference type="InterPro" id="IPR028941">
    <property type="entry name" value="WHIM2_dom"/>
</dbReference>
<feature type="compositionally biased region" description="Low complexity" evidence="8">
    <location>
        <begin position="110"/>
        <end position="123"/>
    </location>
</feature>
<dbReference type="PROSITE" id="PS50014">
    <property type="entry name" value="BROMODOMAIN_2"/>
    <property type="match status" value="1"/>
</dbReference>
<feature type="compositionally biased region" description="Low complexity" evidence="8">
    <location>
        <begin position="683"/>
        <end position="700"/>
    </location>
</feature>
<dbReference type="InterPro" id="IPR001606">
    <property type="entry name" value="ARID_dom"/>
</dbReference>
<comment type="caution">
    <text evidence="11">The sequence shown here is derived from an EMBL/GenBank/DDBJ whole genome shotgun (WGS) entry which is preliminary data.</text>
</comment>
<feature type="compositionally biased region" description="Acidic residues" evidence="8">
    <location>
        <begin position="379"/>
        <end position="397"/>
    </location>
</feature>
<feature type="region of interest" description="Disordered" evidence="8">
    <location>
        <begin position="2123"/>
        <end position="2158"/>
    </location>
</feature>
<feature type="region of interest" description="Disordered" evidence="8">
    <location>
        <begin position="591"/>
        <end position="717"/>
    </location>
</feature>
<evidence type="ECO:0000313" key="12">
    <source>
        <dbReference type="Proteomes" id="UP001438707"/>
    </source>
</evidence>
<sequence length="2540" mass="272806">MRHRHSKTLFNQPVNPEKLGLPDYFEIVKQPQDFGSILTRLHGSLERGSKSRSYRSAEEVHKEVLLVFDNCKAYNRREQDSVTRTAAAEVQGIFEEKWAAAGLKGLNNTPSQPSSEAPSAEASRIPSTEAVLDEAVAPIFSVQGLEDADLPVCFLDEFSIYEAGVPAHPLPLEGWVKGQEQLVLKGTLIADPSSTQLQGEEPDDDAHVADIVVTDWCFSYGDAPSVWVITCIAWFKLLDAAPEYADIHTLLLRKLDLCSAAVHSLRSHEGVHPADAAAHAVASQSDSLAEAAELADDAAFIESQLHAWLKANGLPPRKKLSKAKLRGLEAQQSKPRKSGKMRRMSAMTEDGGKASRKRQLDDAGGEGGSKRARTSTTPDDSEDASADEEDEYEDEGEPSSARRRLKALSALQGMDEEEAGVEDGSRTSRKRKKKNKLRQSVADLDAGGRVGKKGSTSTPGGKRKGGRLQDVDGAPGSPLSGNEGFSHLAPAERKKAILAARRVRYHQLKAEEAERLRKAKVMENRAKLRKEREADEARGPPPPPCRDFRLPAYLLPDVLMTWELLQALGHMFKLPPFPFARLEAAVLPGPHSFESSEPAVASNEPSQELLPKPEEPLKELQPREEPGRQQIGPTEPATPAENSEKPEGKEIQAPEKPTPKPVGKKKGKRQATRKPSSRKSKAADNQAAATDDAASPAAEEAAARAAREAAEAAAEEAQKAKAAAEAKHAEACKAASLRAKLGQGSGSEPLAAVDEAADASAVLLRDVHCALLLAMGTGKGLGAADARQPGSATISSPEEHSPSPWTLRVSQAVLAAPLDVAPDDAKEAAVKLLHMEYLDLGVEQRVALLAALTSMALTCEPIRDYISAQAEALAAPSRKGRPEGKDGDGKENLDGDGGSDHPKTVQLLPPGPPLELGSVEAWKEWRRACRVGIRRSLGYDFHRRRYWAMGGAAAAWRVYVEEDEGRHWGWYDGQSISSLVDWLWAGSIEREGLLLRALAQIPLPRQPLPEAPPADASQEPSKEPQAEQAEQAEASKANAEPGNAAGPSPAAAPAGPVVSDEELQARRPDGLRGLAAPLLRGDGNWPSLGLYTSPEARILQGVESLLASVPFWAQGHGWMSRQIWIVDALASPVVSKPGEVGKVLLEVESMLDDASCLSQEWGHMWRSPWRDLVTGCTSLRDSLLYLAALQEHMKRDYEIMPRNNFSRVARDMQCQLWFPLPSENVVLLRSGLLKHLDQHAAVFFPSPAAPVPTDPTAVTASHSAPIAAATAPNDSFLDHVEHSEAAAELDVADSVVADASTAAAISAAAEAATEPSQPVQKTHLPRKRDVVMSEAAEPMDTSQAGVKSHDQKEIPMPAPGVIPSDNGDANKSQASQPPSDNNTKPVEQEAQKPRLQPHAGAFRDADAVMASAGETGADAQQLDQAEQEVPLTADAQALKQHWGQLKGQVNALRPVERFQVVSIAYRRGFLRGDEEEEAASLRLGIVPRMPVAWLLLKPVRARPSDPLIPLAVPIAADSSLPDYVVRADIYDKGMQRIWGQSDRFRMFFGSKTGQRGGGQYYKGEVVKVRQKQPSPGATLAEHEAYDPWEALDVEWEMGGALEAEEGGCLRVSPWEIEGDPETEARRLEELRKQEEASARTARALAKSRRLHDDGDDDGGSPFDRHHPGFHAGDGSMPGPEVMPDGSLRYLSQPPILKAGQVPQAVLDHLRDLSKEQLKNLLVNWYRRAKGKYKVPVFAHQELDLHKVFWEVQDRGGYDHVTAHKLWKDVCRCLEVDLTGQTSASYNMRLNYEKCLLEFESYLASGQFAAELAAGSAPTHQSLGHSFAKPAMIVGAGVPSSSAGPSRLGQPQTAAAAVFTPFDSASAPNAPSPGRAEAPDAGLSFTELLTMDGDALTPAQPNAPPTATAHSSFDPYAFPVPGGVVSQGRSSRRGVPLSEPPSVLPAPLPYQTTTFGHGPNASWLKLVPPPATPGSHPVQQPRQAAPVVMLQPLGCGSHGSMAATSLGHRLQARGVSIVGCKVQRFWPVREGTDGDGSWWDAHISEYQTRKTRHRLVYDLGTPEESFEFVDFRELADDEIRQHPAFPIFPPPSAEAPMVSIAAALQTGISPSELHRMVDNAADSIANMPRPRSPPPNPDWPALDATSALPPPLLQPSHPRTSHPLQGLVNAANCLGMASSMPTSHNPQQQSLPLPDSLPHMYPAASGTYDNSTAGMLQDTPLLPPTLNGIANPADSNALIGEALLPIADPAAAVGMRVRSESSADQHEGDPIAMSISPAAAPHINESSSAALGQAPVAPQNSQPATEVLPDFTNVGNGEPGPDVLGRQSETQHLPAAAAAKAGPGMLLDAQPLRRKRSKRVKVEVPRDPIGDDASGTLGDTPKARNENGHSYRNGSLKILLRSPSAAPLQRPSSAASTRAESPAANEPQASEDMPAGEAGDSQRASLRIRLRGTGPRKRYGDESPTQGRHTPWSKMSQAQNLEPPPSQQRRHGNRDSASPSTSSLPVNGGVKSDGPDQLDDGAQSGRPKQTRLRVKPLALND</sequence>
<dbReference type="PANTHER" id="PTHR15348:SF0">
    <property type="entry name" value="PROTEIN DEAD RINGER"/>
    <property type="match status" value="1"/>
</dbReference>
<feature type="compositionally biased region" description="Polar residues" evidence="8">
    <location>
        <begin position="2409"/>
        <end position="2418"/>
    </location>
</feature>
<keyword evidence="2" id="KW-0805">Transcription regulation</keyword>
<dbReference type="SMART" id="SM01014">
    <property type="entry name" value="ARID"/>
    <property type="match status" value="1"/>
</dbReference>
<dbReference type="PRINTS" id="PR00503">
    <property type="entry name" value="BROMODOMAIN"/>
</dbReference>
<dbReference type="Gene3D" id="1.20.920.10">
    <property type="entry name" value="Bromodomain-like"/>
    <property type="match status" value="1"/>
</dbReference>
<dbReference type="Gene3D" id="1.10.150.60">
    <property type="entry name" value="ARID DNA-binding domain"/>
    <property type="match status" value="1"/>
</dbReference>
<feature type="region of interest" description="Disordered" evidence="8">
    <location>
        <begin position="1005"/>
        <end position="1059"/>
    </location>
</feature>
<evidence type="ECO:0000256" key="1">
    <source>
        <dbReference type="ARBA" id="ARBA00004123"/>
    </source>
</evidence>
<feature type="compositionally biased region" description="Basic residues" evidence="8">
    <location>
        <begin position="662"/>
        <end position="680"/>
    </location>
</feature>
<feature type="compositionally biased region" description="Basic residues" evidence="8">
    <location>
        <begin position="2445"/>
        <end position="2456"/>
    </location>
</feature>
<feature type="region of interest" description="Disordered" evidence="8">
    <location>
        <begin position="523"/>
        <end position="547"/>
    </location>
</feature>